<dbReference type="Gene3D" id="2.40.50.140">
    <property type="entry name" value="Nucleic acid-binding proteins"/>
    <property type="match status" value="1"/>
</dbReference>
<keyword evidence="9" id="KW-1185">Reference proteome</keyword>
<dbReference type="EMBL" id="FSRE01000001">
    <property type="protein sequence ID" value="SIN71648.1"/>
    <property type="molecule type" value="Genomic_DNA"/>
</dbReference>
<proteinExistence type="inferred from homology"/>
<dbReference type="InterPro" id="IPR000266">
    <property type="entry name" value="Ribosomal_uS17"/>
</dbReference>
<evidence type="ECO:0000256" key="1">
    <source>
        <dbReference type="ARBA" id="ARBA00010254"/>
    </source>
</evidence>
<dbReference type="InterPro" id="IPR019979">
    <property type="entry name" value="Ribosomal_uS17_CS"/>
</dbReference>
<keyword evidence="2 6" id="KW-0699">rRNA-binding</keyword>
<dbReference type="GO" id="GO:0006412">
    <property type="term" value="P:translation"/>
    <property type="evidence" value="ECO:0007669"/>
    <property type="project" value="UniProtKB-UniRule"/>
</dbReference>
<dbReference type="NCBIfam" id="TIGR03635">
    <property type="entry name" value="uS17_bact"/>
    <property type="match status" value="1"/>
</dbReference>
<organism evidence="8 9">
    <name type="scientific">Sulfurivirga caldicuralii</name>
    <dbReference type="NCBI Taxonomy" id="364032"/>
    <lineage>
        <taxon>Bacteria</taxon>
        <taxon>Pseudomonadati</taxon>
        <taxon>Pseudomonadota</taxon>
        <taxon>Gammaproteobacteria</taxon>
        <taxon>Thiotrichales</taxon>
        <taxon>Piscirickettsiaceae</taxon>
        <taxon>Sulfurivirga</taxon>
    </lineage>
</organism>
<comment type="similarity">
    <text evidence="1 6 7">Belongs to the universal ribosomal protein uS17 family.</text>
</comment>
<comment type="function">
    <text evidence="6">One of the primary rRNA binding proteins, it binds specifically to the 5'-end of 16S ribosomal RNA.</text>
</comment>
<dbReference type="PANTHER" id="PTHR10744">
    <property type="entry name" value="40S RIBOSOMAL PROTEIN S11 FAMILY MEMBER"/>
    <property type="match status" value="1"/>
</dbReference>
<dbReference type="HAMAP" id="MF_01345_B">
    <property type="entry name" value="Ribosomal_uS17_B"/>
    <property type="match status" value="1"/>
</dbReference>
<dbReference type="AlphaFoldDB" id="A0A1N6DLJ3"/>
<evidence type="ECO:0000313" key="8">
    <source>
        <dbReference type="EMBL" id="SIN71648.1"/>
    </source>
</evidence>
<dbReference type="RefSeq" id="WP_074200584.1">
    <property type="nucleotide sequence ID" value="NZ_FSRE01000001.1"/>
</dbReference>
<dbReference type="STRING" id="364032.SAMN05443662_0254"/>
<dbReference type="Proteomes" id="UP000198461">
    <property type="component" value="Unassembled WGS sequence"/>
</dbReference>
<dbReference type="GO" id="GO:0003735">
    <property type="term" value="F:structural constituent of ribosome"/>
    <property type="evidence" value="ECO:0007669"/>
    <property type="project" value="UniProtKB-UniRule"/>
</dbReference>
<keyword evidence="5 6" id="KW-0687">Ribonucleoprotein</keyword>
<dbReference type="GO" id="GO:0022627">
    <property type="term" value="C:cytosolic small ribosomal subunit"/>
    <property type="evidence" value="ECO:0007669"/>
    <property type="project" value="UniProtKB-UniRule"/>
</dbReference>
<dbReference type="SUPFAM" id="SSF50249">
    <property type="entry name" value="Nucleic acid-binding proteins"/>
    <property type="match status" value="1"/>
</dbReference>
<keyword evidence="3 6" id="KW-0694">RNA-binding</keyword>
<evidence type="ECO:0000313" key="9">
    <source>
        <dbReference type="Proteomes" id="UP000198461"/>
    </source>
</evidence>
<dbReference type="InterPro" id="IPR019984">
    <property type="entry name" value="Ribosomal_uS17_bact/chlr"/>
</dbReference>
<comment type="subunit">
    <text evidence="6">Part of the 30S ribosomal subunit.</text>
</comment>
<reference evidence="8 9" key="1">
    <citation type="submission" date="2016-11" db="EMBL/GenBank/DDBJ databases">
        <authorList>
            <person name="Jaros S."/>
            <person name="Januszkiewicz K."/>
            <person name="Wedrychowicz H."/>
        </authorList>
    </citation>
    <scope>NUCLEOTIDE SEQUENCE [LARGE SCALE GENOMIC DNA]</scope>
    <source>
        <strain evidence="8 9">DSM 17737</strain>
    </source>
</reference>
<dbReference type="InterPro" id="IPR012340">
    <property type="entry name" value="NA-bd_OB-fold"/>
</dbReference>
<dbReference type="PRINTS" id="PR00973">
    <property type="entry name" value="RIBOSOMALS17"/>
</dbReference>
<dbReference type="GO" id="GO:0019843">
    <property type="term" value="F:rRNA binding"/>
    <property type="evidence" value="ECO:0007669"/>
    <property type="project" value="UniProtKB-UniRule"/>
</dbReference>
<dbReference type="Pfam" id="PF00366">
    <property type="entry name" value="Ribosomal_S17"/>
    <property type="match status" value="1"/>
</dbReference>
<dbReference type="NCBIfam" id="NF004123">
    <property type="entry name" value="PRK05610.1"/>
    <property type="match status" value="1"/>
</dbReference>
<dbReference type="CDD" id="cd00364">
    <property type="entry name" value="Ribosomal_uS17"/>
    <property type="match status" value="1"/>
</dbReference>
<name>A0A1N6DLJ3_9GAMM</name>
<evidence type="ECO:0000256" key="4">
    <source>
        <dbReference type="ARBA" id="ARBA00022980"/>
    </source>
</evidence>
<keyword evidence="4 6" id="KW-0689">Ribosomal protein</keyword>
<evidence type="ECO:0000256" key="7">
    <source>
        <dbReference type="RuleBase" id="RU003872"/>
    </source>
</evidence>
<dbReference type="PROSITE" id="PS00056">
    <property type="entry name" value="RIBOSOMAL_S17"/>
    <property type="match status" value="1"/>
</dbReference>
<evidence type="ECO:0000256" key="5">
    <source>
        <dbReference type="ARBA" id="ARBA00023274"/>
    </source>
</evidence>
<dbReference type="PANTHER" id="PTHR10744:SF1">
    <property type="entry name" value="SMALL RIBOSOMAL SUBUNIT PROTEIN US17M"/>
    <property type="match status" value="1"/>
</dbReference>
<dbReference type="OrthoDB" id="9811714at2"/>
<evidence type="ECO:0000256" key="6">
    <source>
        <dbReference type="HAMAP-Rule" id="MF_01345"/>
    </source>
</evidence>
<gene>
    <name evidence="6" type="primary">rpsQ</name>
    <name evidence="8" type="ORF">SAMN05443662_0254</name>
</gene>
<protein>
    <recommendedName>
        <fullName evidence="6">Small ribosomal subunit protein uS17</fullName>
    </recommendedName>
</protein>
<evidence type="ECO:0000256" key="2">
    <source>
        <dbReference type="ARBA" id="ARBA00022730"/>
    </source>
</evidence>
<sequence>MSENKQARTAKGVVVSNGMDKSIVVRVDRYVKHPKYKKFVRKSTKIMAHDENNECNVGDTVTVVESRPISKHKSWKLVRIDERAAR</sequence>
<accession>A0A1N6DLJ3</accession>
<evidence type="ECO:0000256" key="3">
    <source>
        <dbReference type="ARBA" id="ARBA00022884"/>
    </source>
</evidence>